<keyword evidence="2" id="KW-1185">Reference proteome</keyword>
<comment type="caution">
    <text evidence="1">The sequence shown here is derived from an EMBL/GenBank/DDBJ whole genome shotgun (WGS) entry which is preliminary data.</text>
</comment>
<evidence type="ECO:0000313" key="1">
    <source>
        <dbReference type="EMBL" id="KAJ1130828.1"/>
    </source>
</evidence>
<organism evidence="1 2">
    <name type="scientific">Pleurodeles waltl</name>
    <name type="common">Iberian ribbed newt</name>
    <dbReference type="NCBI Taxonomy" id="8319"/>
    <lineage>
        <taxon>Eukaryota</taxon>
        <taxon>Metazoa</taxon>
        <taxon>Chordata</taxon>
        <taxon>Craniata</taxon>
        <taxon>Vertebrata</taxon>
        <taxon>Euteleostomi</taxon>
        <taxon>Amphibia</taxon>
        <taxon>Batrachia</taxon>
        <taxon>Caudata</taxon>
        <taxon>Salamandroidea</taxon>
        <taxon>Salamandridae</taxon>
        <taxon>Pleurodelinae</taxon>
        <taxon>Pleurodeles</taxon>
    </lineage>
</organism>
<dbReference type="Proteomes" id="UP001066276">
    <property type="component" value="Chromosome 7"/>
</dbReference>
<accession>A0AAV7PY99</accession>
<reference evidence="1" key="1">
    <citation type="journal article" date="2022" name="bioRxiv">
        <title>Sequencing and chromosome-scale assembly of the giantPleurodeles waltlgenome.</title>
        <authorList>
            <person name="Brown T."/>
            <person name="Elewa A."/>
            <person name="Iarovenko S."/>
            <person name="Subramanian E."/>
            <person name="Araus A.J."/>
            <person name="Petzold A."/>
            <person name="Susuki M."/>
            <person name="Suzuki K.-i.T."/>
            <person name="Hayashi T."/>
            <person name="Toyoda A."/>
            <person name="Oliveira C."/>
            <person name="Osipova E."/>
            <person name="Leigh N.D."/>
            <person name="Simon A."/>
            <person name="Yun M.H."/>
        </authorList>
    </citation>
    <scope>NUCLEOTIDE SEQUENCE</scope>
    <source>
        <strain evidence="1">20211129_DDA</strain>
        <tissue evidence="1">Liver</tissue>
    </source>
</reference>
<proteinExistence type="predicted"/>
<gene>
    <name evidence="1" type="ORF">NDU88_009175</name>
</gene>
<protein>
    <submittedName>
        <fullName evidence="1">Uncharacterized protein</fullName>
    </submittedName>
</protein>
<dbReference type="AlphaFoldDB" id="A0AAV7PY99"/>
<name>A0AAV7PY99_PLEWA</name>
<feature type="non-terminal residue" evidence="1">
    <location>
        <position position="1"/>
    </location>
</feature>
<sequence>SAIRAGKPNAPLVEHFQLMRHLDRDLRWFILEKILLKKRGGNRDTLKKRRELWFVIKLETVKKELNSKEDWERG</sequence>
<evidence type="ECO:0000313" key="2">
    <source>
        <dbReference type="Proteomes" id="UP001066276"/>
    </source>
</evidence>
<dbReference type="EMBL" id="JANPWB010000011">
    <property type="protein sequence ID" value="KAJ1130828.1"/>
    <property type="molecule type" value="Genomic_DNA"/>
</dbReference>